<sequence length="192" mass="22052">MNNNITCDLLETHFAAVVPAELQCIARGKPKRYGLVCLPTAEDLNKVKNRRKDGPVIIMQPPRDAKENEEAAPMEVEATASKKNDVWKDTVSLDQSTREKPISLKALFPDTKIVDKTLKRKLLNRKKRENAKRRRENREERLKELNAEKEEKERTTYRESANRLVIGRVIRGDFSFYTASGRALSYVPLCVL</sequence>
<dbReference type="GO" id="GO:0001682">
    <property type="term" value="P:tRNA 5'-leader removal"/>
    <property type="evidence" value="ECO:0007669"/>
    <property type="project" value="InterPro"/>
</dbReference>
<dbReference type="PANTHER" id="PTHR22731">
    <property type="entry name" value="RIBONUCLEASES P/MRP PROTEIN SUBUNIT POP1"/>
    <property type="match status" value="1"/>
</dbReference>
<evidence type="ECO:0000313" key="3">
    <source>
        <dbReference type="EMBL" id="KHJ75187.1"/>
    </source>
</evidence>
<dbReference type="PANTHER" id="PTHR22731:SF3">
    <property type="entry name" value="RIBONUCLEASES P_MRP PROTEIN SUBUNIT POP1"/>
    <property type="match status" value="1"/>
</dbReference>
<feature type="domain" description="POP1 C-terminal" evidence="2">
    <location>
        <begin position="16"/>
        <end position="191"/>
    </location>
</feature>
<keyword evidence="4" id="KW-1185">Reference proteome</keyword>
<dbReference type="EMBL" id="KN612992">
    <property type="protein sequence ID" value="KHJ75187.1"/>
    <property type="molecule type" value="Genomic_DNA"/>
</dbReference>
<dbReference type="Pfam" id="PF22770">
    <property type="entry name" value="POP1_C"/>
    <property type="match status" value="1"/>
</dbReference>
<reference evidence="3 4" key="1">
    <citation type="submission" date="2014-03" db="EMBL/GenBank/DDBJ databases">
        <title>Draft genome of the hookworm Oesophagostomum dentatum.</title>
        <authorList>
            <person name="Mitreva M."/>
        </authorList>
    </citation>
    <scope>NUCLEOTIDE SEQUENCE [LARGE SCALE GENOMIC DNA]</scope>
    <source>
        <strain evidence="3 4">OD-Hann</strain>
    </source>
</reference>
<feature type="non-terminal residue" evidence="3">
    <location>
        <position position="192"/>
    </location>
</feature>
<name>A0A0B1RVK0_OESDE</name>
<feature type="coiled-coil region" evidence="1">
    <location>
        <begin position="119"/>
        <end position="155"/>
    </location>
</feature>
<accession>A0A0B1RVK0</accession>
<evidence type="ECO:0000313" key="4">
    <source>
        <dbReference type="Proteomes" id="UP000053660"/>
    </source>
</evidence>
<dbReference type="AlphaFoldDB" id="A0A0B1RVK0"/>
<dbReference type="Proteomes" id="UP000053660">
    <property type="component" value="Unassembled WGS sequence"/>
</dbReference>
<dbReference type="InterPro" id="IPR039182">
    <property type="entry name" value="Pop1"/>
</dbReference>
<dbReference type="InterPro" id="IPR055079">
    <property type="entry name" value="POP1_C"/>
</dbReference>
<protein>
    <recommendedName>
        <fullName evidence="2">POP1 C-terminal domain-containing protein</fullName>
    </recommendedName>
</protein>
<gene>
    <name evidence="3" type="ORF">OESDEN_25197</name>
</gene>
<keyword evidence="1" id="KW-0175">Coiled coil</keyword>
<dbReference type="GO" id="GO:0000172">
    <property type="term" value="C:ribonuclease MRP complex"/>
    <property type="evidence" value="ECO:0007669"/>
    <property type="project" value="InterPro"/>
</dbReference>
<evidence type="ECO:0000256" key="1">
    <source>
        <dbReference type="SAM" id="Coils"/>
    </source>
</evidence>
<proteinExistence type="predicted"/>
<evidence type="ECO:0000259" key="2">
    <source>
        <dbReference type="Pfam" id="PF22770"/>
    </source>
</evidence>
<dbReference type="OrthoDB" id="5846282at2759"/>
<organism evidence="3 4">
    <name type="scientific">Oesophagostomum dentatum</name>
    <name type="common">Nodular worm</name>
    <dbReference type="NCBI Taxonomy" id="61180"/>
    <lineage>
        <taxon>Eukaryota</taxon>
        <taxon>Metazoa</taxon>
        <taxon>Ecdysozoa</taxon>
        <taxon>Nematoda</taxon>
        <taxon>Chromadorea</taxon>
        <taxon>Rhabditida</taxon>
        <taxon>Rhabditina</taxon>
        <taxon>Rhabditomorpha</taxon>
        <taxon>Strongyloidea</taxon>
        <taxon>Strongylidae</taxon>
        <taxon>Oesophagostomum</taxon>
    </lineage>
</organism>
<dbReference type="GO" id="GO:0005655">
    <property type="term" value="C:nucleolar ribonuclease P complex"/>
    <property type="evidence" value="ECO:0007669"/>
    <property type="project" value="InterPro"/>
</dbReference>